<sequence>MSGLGGSLMTFTRAYAFGQSVLASLLALILVAQTGSSSTRFALMVGLGCSAVLVLVRVGAAAGASPFSP</sequence>
<keyword evidence="3" id="KW-1185">Reference proteome</keyword>
<proteinExistence type="predicted"/>
<dbReference type="AlphaFoldDB" id="A0A1T4TEM7"/>
<protein>
    <submittedName>
        <fullName evidence="2">Uncharacterized protein</fullName>
    </submittedName>
</protein>
<reference evidence="3" key="1">
    <citation type="submission" date="2017-02" db="EMBL/GenBank/DDBJ databases">
        <authorList>
            <person name="Varghese N."/>
            <person name="Submissions S."/>
        </authorList>
    </citation>
    <scope>NUCLEOTIDE SEQUENCE [LARGE SCALE GENOMIC DNA]</scope>
    <source>
        <strain evidence="3">ATCC 27094</strain>
    </source>
</reference>
<dbReference type="EMBL" id="FUWJ01000016">
    <property type="protein sequence ID" value="SKA38945.1"/>
    <property type="molecule type" value="Genomic_DNA"/>
</dbReference>
<organism evidence="2 3">
    <name type="scientific">Enhydrobacter aerosaccus</name>
    <dbReference type="NCBI Taxonomy" id="225324"/>
    <lineage>
        <taxon>Bacteria</taxon>
        <taxon>Pseudomonadati</taxon>
        <taxon>Pseudomonadota</taxon>
        <taxon>Alphaproteobacteria</taxon>
        <taxon>Hyphomicrobiales</taxon>
        <taxon>Enhydrobacter</taxon>
    </lineage>
</organism>
<keyword evidence="1" id="KW-1133">Transmembrane helix</keyword>
<keyword evidence="1" id="KW-0812">Transmembrane</keyword>
<evidence type="ECO:0000313" key="2">
    <source>
        <dbReference type="EMBL" id="SKA38945.1"/>
    </source>
</evidence>
<accession>A0A1T4TEM7</accession>
<keyword evidence="1" id="KW-0472">Membrane</keyword>
<dbReference type="Proteomes" id="UP000190092">
    <property type="component" value="Unassembled WGS sequence"/>
</dbReference>
<feature type="transmembrane region" description="Helical" evidence="1">
    <location>
        <begin position="12"/>
        <end position="32"/>
    </location>
</feature>
<dbReference type="STRING" id="225324.SAMN02745126_06138"/>
<evidence type="ECO:0000313" key="3">
    <source>
        <dbReference type="Proteomes" id="UP000190092"/>
    </source>
</evidence>
<gene>
    <name evidence="2" type="ORF">SAMN02745126_06138</name>
</gene>
<name>A0A1T4TEM7_9HYPH</name>
<feature type="transmembrane region" description="Helical" evidence="1">
    <location>
        <begin position="41"/>
        <end position="64"/>
    </location>
</feature>
<evidence type="ECO:0000256" key="1">
    <source>
        <dbReference type="SAM" id="Phobius"/>
    </source>
</evidence>